<gene>
    <name evidence="6" type="ORF">HT134_27270</name>
</gene>
<sequence>MARSKEFDPGAALDAALELFWERGYESTSMADLVERLGIGRASLYATFGGKHELYMKALERFTQLQNPSPVELLSQPGPALPAVRRLVETFARQSSSEEGKRGCMIVNAAAELLPRDEEVCRFVDRNWDGLETALTSALIRARAQGELAADKDPRALARFLVVVLQGMRVMGKASPDPARMRDAAAHALSLL</sequence>
<evidence type="ECO:0000256" key="4">
    <source>
        <dbReference type="PROSITE-ProRule" id="PRU00335"/>
    </source>
</evidence>
<keyword evidence="1" id="KW-0805">Transcription regulation</keyword>
<dbReference type="RefSeq" id="WP_175603312.1">
    <property type="nucleotide sequence ID" value="NZ_JABWGO010000007.1"/>
</dbReference>
<evidence type="ECO:0000256" key="2">
    <source>
        <dbReference type="ARBA" id="ARBA00023125"/>
    </source>
</evidence>
<dbReference type="InterPro" id="IPR036271">
    <property type="entry name" value="Tet_transcr_reg_TetR-rel_C_sf"/>
</dbReference>
<organism evidence="6 7">
    <name type="scientific">Nonomuraea rhodomycinica</name>
    <dbReference type="NCBI Taxonomy" id="1712872"/>
    <lineage>
        <taxon>Bacteria</taxon>
        <taxon>Bacillati</taxon>
        <taxon>Actinomycetota</taxon>
        <taxon>Actinomycetes</taxon>
        <taxon>Streptosporangiales</taxon>
        <taxon>Streptosporangiaceae</taxon>
        <taxon>Nonomuraea</taxon>
    </lineage>
</organism>
<evidence type="ECO:0000256" key="1">
    <source>
        <dbReference type="ARBA" id="ARBA00023015"/>
    </source>
</evidence>
<protein>
    <submittedName>
        <fullName evidence="6">Helix-turn-helix transcriptional regulator</fullName>
    </submittedName>
</protein>
<dbReference type="Pfam" id="PF00440">
    <property type="entry name" value="TetR_N"/>
    <property type="match status" value="1"/>
</dbReference>
<dbReference type="InterPro" id="IPR011075">
    <property type="entry name" value="TetR_C"/>
</dbReference>
<reference evidence="6 7" key="1">
    <citation type="submission" date="2020-06" db="EMBL/GenBank/DDBJ databases">
        <authorList>
            <person name="Chanama M."/>
        </authorList>
    </citation>
    <scope>NUCLEOTIDE SEQUENCE [LARGE SCALE GENOMIC DNA]</scope>
    <source>
        <strain evidence="6 7">TBRC6557</strain>
    </source>
</reference>
<dbReference type="Gene3D" id="1.10.10.60">
    <property type="entry name" value="Homeodomain-like"/>
    <property type="match status" value="1"/>
</dbReference>
<dbReference type="InterPro" id="IPR009057">
    <property type="entry name" value="Homeodomain-like_sf"/>
</dbReference>
<proteinExistence type="predicted"/>
<dbReference type="SUPFAM" id="SSF48498">
    <property type="entry name" value="Tetracyclin repressor-like, C-terminal domain"/>
    <property type="match status" value="1"/>
</dbReference>
<dbReference type="InterPro" id="IPR001647">
    <property type="entry name" value="HTH_TetR"/>
</dbReference>
<evidence type="ECO:0000259" key="5">
    <source>
        <dbReference type="PROSITE" id="PS50977"/>
    </source>
</evidence>
<accession>A0A7Y6MEA6</accession>
<dbReference type="PROSITE" id="PS50977">
    <property type="entry name" value="HTH_TETR_2"/>
    <property type="match status" value="1"/>
</dbReference>
<keyword evidence="2 4" id="KW-0238">DNA-binding</keyword>
<dbReference type="AlphaFoldDB" id="A0A7Y6MEA6"/>
<dbReference type="PANTHER" id="PTHR47506:SF1">
    <property type="entry name" value="HTH-TYPE TRANSCRIPTIONAL REGULATOR YJDC"/>
    <property type="match status" value="1"/>
</dbReference>
<dbReference type="SUPFAM" id="SSF46689">
    <property type="entry name" value="Homeodomain-like"/>
    <property type="match status" value="1"/>
</dbReference>
<comment type="caution">
    <text evidence="6">The sequence shown here is derived from an EMBL/GenBank/DDBJ whole genome shotgun (WGS) entry which is preliminary data.</text>
</comment>
<feature type="DNA-binding region" description="H-T-H motif" evidence="4">
    <location>
        <begin position="29"/>
        <end position="48"/>
    </location>
</feature>
<dbReference type="PANTHER" id="PTHR47506">
    <property type="entry name" value="TRANSCRIPTIONAL REGULATORY PROTEIN"/>
    <property type="match status" value="1"/>
</dbReference>
<dbReference type="Gene3D" id="1.10.357.10">
    <property type="entry name" value="Tetracycline Repressor, domain 2"/>
    <property type="match status" value="1"/>
</dbReference>
<evidence type="ECO:0000313" key="6">
    <source>
        <dbReference type="EMBL" id="NUW43805.1"/>
    </source>
</evidence>
<name>A0A7Y6MEA6_9ACTN</name>
<dbReference type="PRINTS" id="PR00455">
    <property type="entry name" value="HTHTETR"/>
</dbReference>
<dbReference type="Pfam" id="PF16925">
    <property type="entry name" value="TetR_C_13"/>
    <property type="match status" value="1"/>
</dbReference>
<evidence type="ECO:0000256" key="3">
    <source>
        <dbReference type="ARBA" id="ARBA00023163"/>
    </source>
</evidence>
<keyword evidence="7" id="KW-1185">Reference proteome</keyword>
<evidence type="ECO:0000313" key="7">
    <source>
        <dbReference type="Proteomes" id="UP000546126"/>
    </source>
</evidence>
<dbReference type="Proteomes" id="UP000546126">
    <property type="component" value="Unassembled WGS sequence"/>
</dbReference>
<feature type="domain" description="HTH tetR-type" evidence="5">
    <location>
        <begin position="6"/>
        <end position="66"/>
    </location>
</feature>
<dbReference type="EMBL" id="JABWGO010000007">
    <property type="protein sequence ID" value="NUW43805.1"/>
    <property type="molecule type" value="Genomic_DNA"/>
</dbReference>
<keyword evidence="3" id="KW-0804">Transcription</keyword>
<dbReference type="GO" id="GO:0003677">
    <property type="term" value="F:DNA binding"/>
    <property type="evidence" value="ECO:0007669"/>
    <property type="project" value="UniProtKB-UniRule"/>
</dbReference>